<reference evidence="1" key="1">
    <citation type="submission" date="2020-05" db="EMBL/GenBank/DDBJ databases">
        <authorList>
            <person name="Chiriac C."/>
            <person name="Salcher M."/>
            <person name="Ghai R."/>
            <person name="Kavagutti S V."/>
        </authorList>
    </citation>
    <scope>NUCLEOTIDE SEQUENCE</scope>
</reference>
<gene>
    <name evidence="1" type="ORF">UFOPK3339_00826</name>
</gene>
<dbReference type="AlphaFoldDB" id="A0A6J7DL98"/>
<accession>A0A6J7DL98</accession>
<organism evidence="1">
    <name type="scientific">freshwater metagenome</name>
    <dbReference type="NCBI Taxonomy" id="449393"/>
    <lineage>
        <taxon>unclassified sequences</taxon>
        <taxon>metagenomes</taxon>
        <taxon>ecological metagenomes</taxon>
    </lineage>
</organism>
<evidence type="ECO:0000313" key="1">
    <source>
        <dbReference type="EMBL" id="CAB4869645.1"/>
    </source>
</evidence>
<proteinExistence type="predicted"/>
<sequence>MMFPLVFAILPVTVVMAVFPGLTALGSIAL</sequence>
<name>A0A6J7DL98_9ZZZZ</name>
<dbReference type="EMBL" id="CAFBLF010000123">
    <property type="protein sequence ID" value="CAB4869645.1"/>
    <property type="molecule type" value="Genomic_DNA"/>
</dbReference>
<protein>
    <submittedName>
        <fullName evidence="1">Unannotated protein</fullName>
    </submittedName>
</protein>